<keyword evidence="10" id="KW-1185">Reference proteome</keyword>
<keyword evidence="6 7" id="KW-0131">Cell cycle</keyword>
<dbReference type="InterPro" id="IPR009619">
    <property type="entry name" value="CrgA"/>
</dbReference>
<evidence type="ECO:0000313" key="9">
    <source>
        <dbReference type="EMBL" id="MFD1890583.1"/>
    </source>
</evidence>
<evidence type="ECO:0000256" key="7">
    <source>
        <dbReference type="HAMAP-Rule" id="MF_00631"/>
    </source>
</evidence>
<dbReference type="Pfam" id="PF06781">
    <property type="entry name" value="CrgA"/>
    <property type="match status" value="1"/>
</dbReference>
<comment type="caution">
    <text evidence="9">The sequence shown here is derived from an EMBL/GenBank/DDBJ whole genome shotgun (WGS) entry which is preliminary data.</text>
</comment>
<dbReference type="Proteomes" id="UP001597326">
    <property type="component" value="Unassembled WGS sequence"/>
</dbReference>
<organism evidence="9 10">
    <name type="scientific">Luteococcus peritonei</name>
    <dbReference type="NCBI Taxonomy" id="88874"/>
    <lineage>
        <taxon>Bacteria</taxon>
        <taxon>Bacillati</taxon>
        <taxon>Actinomycetota</taxon>
        <taxon>Actinomycetes</taxon>
        <taxon>Propionibacteriales</taxon>
        <taxon>Propionibacteriaceae</taxon>
        <taxon>Luteococcus</taxon>
    </lineage>
</organism>
<accession>A0ABW4RYS8</accession>
<comment type="function">
    <text evidence="7">Involved in cell division.</text>
</comment>
<keyword evidence="3 7" id="KW-0812">Transmembrane</keyword>
<comment type="subcellular location">
    <subcellularLocation>
        <location evidence="7">Cell membrane</location>
        <topology evidence="7">Multi-pass membrane protein</topology>
    </subcellularLocation>
</comment>
<reference evidence="10" key="1">
    <citation type="journal article" date="2019" name="Int. J. Syst. Evol. Microbiol.">
        <title>The Global Catalogue of Microorganisms (GCM) 10K type strain sequencing project: providing services to taxonomists for standard genome sequencing and annotation.</title>
        <authorList>
            <consortium name="The Broad Institute Genomics Platform"/>
            <consortium name="The Broad Institute Genome Sequencing Center for Infectious Disease"/>
            <person name="Wu L."/>
            <person name="Ma J."/>
        </authorList>
    </citation>
    <scope>NUCLEOTIDE SEQUENCE [LARGE SCALE GENOMIC DNA]</scope>
    <source>
        <strain evidence="10">CAIM 431</strain>
    </source>
</reference>
<evidence type="ECO:0000313" key="10">
    <source>
        <dbReference type="Proteomes" id="UP001597326"/>
    </source>
</evidence>
<sequence length="97" mass="10919">MPESKVRKDAATKRKVEDRRELAEKRADRERHTPRAPRSTAWVPWAFCILGLLGVAWLVTFYVAGQLVPGMRQLGNWNILVGMGLIGAAFGISTLWK</sequence>
<evidence type="ECO:0000256" key="5">
    <source>
        <dbReference type="ARBA" id="ARBA00023136"/>
    </source>
</evidence>
<feature type="region of interest" description="Disordered" evidence="8">
    <location>
        <begin position="1"/>
        <end position="37"/>
    </location>
</feature>
<name>A0ABW4RYS8_9ACTN</name>
<evidence type="ECO:0000256" key="1">
    <source>
        <dbReference type="ARBA" id="ARBA00022475"/>
    </source>
</evidence>
<evidence type="ECO:0000256" key="3">
    <source>
        <dbReference type="ARBA" id="ARBA00022692"/>
    </source>
</evidence>
<comment type="similarity">
    <text evidence="7">Belongs to the CrgA family.</text>
</comment>
<keyword evidence="4 7" id="KW-1133">Transmembrane helix</keyword>
<proteinExistence type="inferred from homology"/>
<dbReference type="RefSeq" id="WP_343873773.1">
    <property type="nucleotide sequence ID" value="NZ_BAAAIX010000020.1"/>
</dbReference>
<keyword evidence="5 7" id="KW-0472">Membrane</keyword>
<evidence type="ECO:0000256" key="2">
    <source>
        <dbReference type="ARBA" id="ARBA00022618"/>
    </source>
</evidence>
<evidence type="ECO:0000256" key="8">
    <source>
        <dbReference type="SAM" id="MobiDB-lite"/>
    </source>
</evidence>
<dbReference type="EMBL" id="JBHUFZ010000023">
    <property type="protein sequence ID" value="MFD1890583.1"/>
    <property type="molecule type" value="Genomic_DNA"/>
</dbReference>
<keyword evidence="1 7" id="KW-1003">Cell membrane</keyword>
<keyword evidence="2 7" id="KW-0132">Cell division</keyword>
<feature type="transmembrane region" description="Helical" evidence="7">
    <location>
        <begin position="42"/>
        <end position="65"/>
    </location>
</feature>
<evidence type="ECO:0000256" key="4">
    <source>
        <dbReference type="ARBA" id="ARBA00022989"/>
    </source>
</evidence>
<feature type="transmembrane region" description="Helical" evidence="7">
    <location>
        <begin position="77"/>
        <end position="96"/>
    </location>
</feature>
<protein>
    <recommendedName>
        <fullName evidence="7">Cell division protein CrgA</fullName>
    </recommendedName>
</protein>
<dbReference type="HAMAP" id="MF_00631">
    <property type="entry name" value="CrgA"/>
    <property type="match status" value="1"/>
</dbReference>
<gene>
    <name evidence="7" type="primary">crgA</name>
    <name evidence="9" type="ORF">ACFSCS_10395</name>
</gene>
<feature type="compositionally biased region" description="Basic and acidic residues" evidence="8">
    <location>
        <begin position="1"/>
        <end position="33"/>
    </location>
</feature>
<evidence type="ECO:0000256" key="6">
    <source>
        <dbReference type="ARBA" id="ARBA00023306"/>
    </source>
</evidence>
<dbReference type="GO" id="GO:0051301">
    <property type="term" value="P:cell division"/>
    <property type="evidence" value="ECO:0007669"/>
    <property type="project" value="UniProtKB-KW"/>
</dbReference>